<proteinExistence type="predicted"/>
<feature type="domain" description="Cwf19-like protein C-terminal" evidence="1">
    <location>
        <begin position="66"/>
        <end position="152"/>
    </location>
</feature>
<dbReference type="GO" id="GO:0000398">
    <property type="term" value="P:mRNA splicing, via spliceosome"/>
    <property type="evidence" value="ECO:0007669"/>
    <property type="project" value="TreeGrafter"/>
</dbReference>
<dbReference type="InterPro" id="IPR040194">
    <property type="entry name" value="Cwf19-like"/>
</dbReference>
<dbReference type="EMBL" id="CASHTH010002632">
    <property type="protein sequence ID" value="CAI8032818.1"/>
    <property type="molecule type" value="Genomic_DNA"/>
</dbReference>
<dbReference type="InterPro" id="IPR006767">
    <property type="entry name" value="Cwf19-like_C_dom-2"/>
</dbReference>
<keyword evidence="3" id="KW-1185">Reference proteome</keyword>
<organism evidence="2 3">
    <name type="scientific">Geodia barretti</name>
    <name type="common">Barrett's horny sponge</name>
    <dbReference type="NCBI Taxonomy" id="519541"/>
    <lineage>
        <taxon>Eukaryota</taxon>
        <taxon>Metazoa</taxon>
        <taxon>Porifera</taxon>
        <taxon>Demospongiae</taxon>
        <taxon>Heteroscleromorpha</taxon>
        <taxon>Tetractinellida</taxon>
        <taxon>Astrophorina</taxon>
        <taxon>Geodiidae</taxon>
        <taxon>Geodia</taxon>
    </lineage>
</organism>
<dbReference type="GO" id="GO:0061632">
    <property type="term" value="F:RNA lariat debranching enzyme activator activity"/>
    <property type="evidence" value="ECO:0007669"/>
    <property type="project" value="TreeGrafter"/>
</dbReference>
<reference evidence="2" key="1">
    <citation type="submission" date="2023-03" db="EMBL/GenBank/DDBJ databases">
        <authorList>
            <person name="Steffen K."/>
            <person name="Cardenas P."/>
        </authorList>
    </citation>
    <scope>NUCLEOTIDE SEQUENCE</scope>
</reference>
<dbReference type="GO" id="GO:0071014">
    <property type="term" value="C:post-mRNA release spliceosomal complex"/>
    <property type="evidence" value="ECO:0007669"/>
    <property type="project" value="TreeGrafter"/>
</dbReference>
<dbReference type="PANTHER" id="PTHR12072">
    <property type="entry name" value="CWF19, CELL CYCLE CONTROL PROTEIN"/>
    <property type="match status" value="1"/>
</dbReference>
<dbReference type="Pfam" id="PF04676">
    <property type="entry name" value="CwfJ_C_2"/>
    <property type="match status" value="1"/>
</dbReference>
<sequence>SISLIYSDTSLIFSPYFSSLPPSLSPSLPPSPSAMFQVVPVPKTPEAALRQVFIDHGKSLGLEFTEMDRATPLTDMVPVGAPYFVAHFDEGPQLFVRIRGRFPLQFGREVLCSPLLLAAPQRVDWRECSLSKEAETEMAAKMRTNFEPFDFTDDL</sequence>
<gene>
    <name evidence="2" type="ORF">GBAR_LOCUS18532</name>
</gene>
<dbReference type="Proteomes" id="UP001174909">
    <property type="component" value="Unassembled WGS sequence"/>
</dbReference>
<dbReference type="AlphaFoldDB" id="A0AA35SMZ5"/>
<feature type="non-terminal residue" evidence="2">
    <location>
        <position position="155"/>
    </location>
</feature>
<accession>A0AA35SMZ5</accession>
<evidence type="ECO:0000259" key="1">
    <source>
        <dbReference type="Pfam" id="PF04676"/>
    </source>
</evidence>
<name>A0AA35SMZ5_GEOBA</name>
<evidence type="ECO:0000313" key="3">
    <source>
        <dbReference type="Proteomes" id="UP001174909"/>
    </source>
</evidence>
<protein>
    <submittedName>
        <fullName evidence="2">CWF19-like protein 1</fullName>
    </submittedName>
</protein>
<comment type="caution">
    <text evidence="2">The sequence shown here is derived from an EMBL/GenBank/DDBJ whole genome shotgun (WGS) entry which is preliminary data.</text>
</comment>
<evidence type="ECO:0000313" key="2">
    <source>
        <dbReference type="EMBL" id="CAI8032818.1"/>
    </source>
</evidence>
<dbReference type="PANTHER" id="PTHR12072:SF4">
    <property type="entry name" value="CWF19-LIKE PROTEIN 1"/>
    <property type="match status" value="1"/>
</dbReference>